<keyword evidence="6" id="KW-0862">Zinc</keyword>
<accession>A0ABS0HFB0</accession>
<gene>
    <name evidence="13" type="ORF">I2488_06460</name>
</gene>
<evidence type="ECO:0000256" key="5">
    <source>
        <dbReference type="ARBA" id="ARBA00022801"/>
    </source>
</evidence>
<evidence type="ECO:0000256" key="6">
    <source>
        <dbReference type="ARBA" id="ARBA00022833"/>
    </source>
</evidence>
<evidence type="ECO:0000256" key="10">
    <source>
        <dbReference type="SAM" id="SignalP"/>
    </source>
</evidence>
<dbReference type="PANTHER" id="PTHR43690">
    <property type="entry name" value="NARDILYSIN"/>
    <property type="match status" value="1"/>
</dbReference>
<keyword evidence="14" id="KW-1185">Reference proteome</keyword>
<evidence type="ECO:0000313" key="13">
    <source>
        <dbReference type="EMBL" id="MBF9150639.1"/>
    </source>
</evidence>
<dbReference type="InterPro" id="IPR011765">
    <property type="entry name" value="Pept_M16_N"/>
</dbReference>
<dbReference type="InterPro" id="IPR001431">
    <property type="entry name" value="Pept_M16_Zn_BS"/>
</dbReference>
<dbReference type="SUPFAM" id="SSF63411">
    <property type="entry name" value="LuxS/MPP-like metallohydrolase"/>
    <property type="match status" value="3"/>
</dbReference>
<dbReference type="Proteomes" id="UP000600799">
    <property type="component" value="Unassembled WGS sequence"/>
</dbReference>
<dbReference type="InterPro" id="IPR007863">
    <property type="entry name" value="Peptidase_M16_C"/>
</dbReference>
<evidence type="ECO:0000256" key="3">
    <source>
        <dbReference type="ARBA" id="ARBA00022670"/>
    </source>
</evidence>
<dbReference type="RefSeq" id="WP_196274973.1">
    <property type="nucleotide sequence ID" value="NZ_JADQDC010000003.1"/>
</dbReference>
<evidence type="ECO:0000256" key="4">
    <source>
        <dbReference type="ARBA" id="ARBA00022723"/>
    </source>
</evidence>
<protein>
    <submittedName>
        <fullName evidence="13">Insulinase family protein</fullName>
    </submittedName>
</protein>
<keyword evidence="5" id="KW-0378">Hydrolase</keyword>
<evidence type="ECO:0000256" key="2">
    <source>
        <dbReference type="ARBA" id="ARBA00007261"/>
    </source>
</evidence>
<dbReference type="Gene3D" id="3.30.830.10">
    <property type="entry name" value="Metalloenzyme, LuxS/M16 peptidase-like"/>
    <property type="match status" value="3"/>
</dbReference>
<dbReference type="PANTHER" id="PTHR43690:SF17">
    <property type="entry name" value="PROTEIN YHJJ"/>
    <property type="match status" value="1"/>
</dbReference>
<comment type="caution">
    <text evidence="13">The sequence shown here is derived from an EMBL/GenBank/DDBJ whole genome shotgun (WGS) entry which is preliminary data.</text>
</comment>
<proteinExistence type="inferred from homology"/>
<evidence type="ECO:0000259" key="12">
    <source>
        <dbReference type="Pfam" id="PF05193"/>
    </source>
</evidence>
<dbReference type="InterPro" id="IPR050626">
    <property type="entry name" value="Peptidase_M16"/>
</dbReference>
<evidence type="ECO:0000256" key="7">
    <source>
        <dbReference type="ARBA" id="ARBA00023049"/>
    </source>
</evidence>
<keyword evidence="4" id="KW-0479">Metal-binding</keyword>
<keyword evidence="3" id="KW-0645">Protease</keyword>
<feature type="domain" description="Peptidase M16 C-terminal" evidence="12">
    <location>
        <begin position="697"/>
        <end position="872"/>
    </location>
</feature>
<evidence type="ECO:0000256" key="8">
    <source>
        <dbReference type="RuleBase" id="RU004447"/>
    </source>
</evidence>
<dbReference type="Pfam" id="PF00675">
    <property type="entry name" value="Peptidase_M16"/>
    <property type="match status" value="1"/>
</dbReference>
<feature type="region of interest" description="Disordered" evidence="9">
    <location>
        <begin position="257"/>
        <end position="278"/>
    </location>
</feature>
<dbReference type="Pfam" id="PF05193">
    <property type="entry name" value="Peptidase_M16_C"/>
    <property type="match status" value="2"/>
</dbReference>
<dbReference type="PROSITE" id="PS51257">
    <property type="entry name" value="PROKAR_LIPOPROTEIN"/>
    <property type="match status" value="1"/>
</dbReference>
<comment type="similarity">
    <text evidence="2 8">Belongs to the peptidase M16 family.</text>
</comment>
<feature type="domain" description="Peptidase M16 C-terminal" evidence="12">
    <location>
        <begin position="218"/>
        <end position="310"/>
    </location>
</feature>
<feature type="chain" id="PRO_5046856531" evidence="10">
    <location>
        <begin position="20"/>
        <end position="948"/>
    </location>
</feature>
<dbReference type="InterPro" id="IPR011249">
    <property type="entry name" value="Metalloenz_LuxS/M16"/>
</dbReference>
<dbReference type="PROSITE" id="PS00143">
    <property type="entry name" value="INSULINASE"/>
    <property type="match status" value="1"/>
</dbReference>
<dbReference type="EMBL" id="JADQDC010000003">
    <property type="protein sequence ID" value="MBF9150639.1"/>
    <property type="molecule type" value="Genomic_DNA"/>
</dbReference>
<keyword evidence="10" id="KW-0732">Signal</keyword>
<feature type="signal peptide" evidence="10">
    <location>
        <begin position="1"/>
        <end position="19"/>
    </location>
</feature>
<feature type="domain" description="Peptidase M16 N-terminal" evidence="11">
    <location>
        <begin position="60"/>
        <end position="183"/>
    </location>
</feature>
<evidence type="ECO:0000313" key="14">
    <source>
        <dbReference type="Proteomes" id="UP000600799"/>
    </source>
</evidence>
<evidence type="ECO:0000256" key="9">
    <source>
        <dbReference type="SAM" id="MobiDB-lite"/>
    </source>
</evidence>
<organism evidence="13 14">
    <name type="scientific">Novosphingobium jiangmenense</name>
    <dbReference type="NCBI Taxonomy" id="2791981"/>
    <lineage>
        <taxon>Bacteria</taxon>
        <taxon>Pseudomonadati</taxon>
        <taxon>Pseudomonadota</taxon>
        <taxon>Alphaproteobacteria</taxon>
        <taxon>Sphingomonadales</taxon>
        <taxon>Sphingomonadaceae</taxon>
        <taxon>Novosphingobium</taxon>
    </lineage>
</organism>
<keyword evidence="7" id="KW-0482">Metalloprotease</keyword>
<feature type="compositionally biased region" description="Basic and acidic residues" evidence="9">
    <location>
        <begin position="267"/>
        <end position="278"/>
    </location>
</feature>
<sequence length="948" mass="102641">MILRRLLPLAAALSLAACAAQPAQLASAPKPTWAFQKSDLPPDPAYRYGQLPNGMRFIIRKNATPAGTAQVRMDVATGSLDETQAERGFAHFVEHMAFNGSTHVPEGEMVKLLERNGLSFGADTNAQTSFEQTLYMLDLPRNDAKLLDTALMLMRETASELSFDPEAVARERGVVLSELRDGQGWSRTNLEDQLAFFYPAATYPKRLPIGTVETLNAATADALKAFWAREYVPSKTTLIVVGDFEPDAVEQAIRARFTDWQASPETPRPDQGKVDPRQKARVDIHLDPSLSERVTASRHGPWLDEPDTIANRRRNLLRQIGYGVVNRRLARLSRAIDPPFRGAGFGTSEVFKIGRTTNVIVDTVDGGWQRGFAAAAGVYARALASGFTQPEIDEQLADIRTGLENAAAGADTRPHGALVGAALALIRDEQVPTTPQSGLARFNQFAPTITPKTVMAALKEEAVPLKDPLIRFQGRAAPKGGEQALRQTWAKATRAKAPAGEVPAPIPFAYTDFGPAGTVVSDVTEALYGIRQIRFANNVRLNLKRTDLARDRIDVRLNLDGGEMLDTRDNPLATEMTGVLARGGLGKHSEDDLQTLLAGRSVAFGLGAAGDTFSADATTTPRDLTLQLQLMAALLTDPGYRPEGEVLYRQNIANFFARLRSSPGAALSNSIGGILSDNDPRFTLQPQEAYAALGYGKLKQAISDRLAHGALEISIVGDIDEAAAIDAVARTFGALPSREPVFRPYAAERQRSFTAKRGLQVIRHTGEANQAIVRTTWPTRDDRDPEEAMALSLLAEVAEIEVLDSVREKLGKAYSPGASSALSRVWTGYGTFTMSASVDLADVAATRAALEETARTLIAGPVDADVLQRARAPMLERIDNSLKTNGGWSALAERAQTQPDRLARAKSARARLEKLTAADLQAIARRYLAPEKAVQVLVLPEGASAPER</sequence>
<comment type="cofactor">
    <cofactor evidence="1">
        <name>Zn(2+)</name>
        <dbReference type="ChEBI" id="CHEBI:29105"/>
    </cofactor>
</comment>
<reference evidence="13 14" key="1">
    <citation type="submission" date="2020-11" db="EMBL/GenBank/DDBJ databases">
        <title>The genome sequence of Novosphingobium sp. 1Y9A.</title>
        <authorList>
            <person name="Liu Y."/>
        </authorList>
    </citation>
    <scope>NUCLEOTIDE SEQUENCE [LARGE SCALE GENOMIC DNA]</scope>
    <source>
        <strain evidence="13 14">1Y9A</strain>
    </source>
</reference>
<evidence type="ECO:0000259" key="11">
    <source>
        <dbReference type="Pfam" id="PF00675"/>
    </source>
</evidence>
<evidence type="ECO:0000256" key="1">
    <source>
        <dbReference type="ARBA" id="ARBA00001947"/>
    </source>
</evidence>
<name>A0ABS0HFB0_9SPHN</name>